<proteinExistence type="inferred from homology"/>
<evidence type="ECO:0000256" key="2">
    <source>
        <dbReference type="ARBA" id="ARBA00005912"/>
    </source>
</evidence>
<dbReference type="EMBL" id="JACQXR010000003">
    <property type="protein sequence ID" value="MBI4725639.1"/>
    <property type="molecule type" value="Genomic_DNA"/>
</dbReference>
<evidence type="ECO:0000256" key="3">
    <source>
        <dbReference type="ARBA" id="ARBA00022490"/>
    </source>
</evidence>
<organism evidence="8 9">
    <name type="scientific">candidate division TA06 bacterium</name>
    <dbReference type="NCBI Taxonomy" id="2250710"/>
    <lineage>
        <taxon>Bacteria</taxon>
        <taxon>Bacteria division TA06</taxon>
    </lineage>
</organism>
<gene>
    <name evidence="5 8" type="primary">frr</name>
    <name evidence="8" type="ORF">HY768_00175</name>
</gene>
<dbReference type="GO" id="GO:0005737">
    <property type="term" value="C:cytoplasm"/>
    <property type="evidence" value="ECO:0007669"/>
    <property type="project" value="UniProtKB-SubCell"/>
</dbReference>
<sequence>MLQKVYQDLGHKMDKAAGVLKNEFAGIRTGRANPALLEGIKVLSYGALTPLNQVAGISAPEPRLLLIQPWDKGLLGEIEKAIMKSDLGLTPANDGKVIRLPIPTLTEERRHDLVKVVKKMAEESKVAVRNIRRESNEEVKKLEKDKKISEDESKNAHDKIQAMTDKHIAQLEELLKKKEKEIVDV</sequence>
<feature type="domain" description="Ribosome recycling factor" evidence="7">
    <location>
        <begin position="20"/>
        <end position="182"/>
    </location>
</feature>
<dbReference type="SUPFAM" id="SSF55194">
    <property type="entry name" value="Ribosome recycling factor, RRF"/>
    <property type="match status" value="1"/>
</dbReference>
<evidence type="ECO:0000313" key="8">
    <source>
        <dbReference type="EMBL" id="MBI4725639.1"/>
    </source>
</evidence>
<comment type="caution">
    <text evidence="8">The sequence shown here is derived from an EMBL/GenBank/DDBJ whole genome shotgun (WGS) entry which is preliminary data.</text>
</comment>
<dbReference type="PANTHER" id="PTHR20982">
    <property type="entry name" value="RIBOSOME RECYCLING FACTOR"/>
    <property type="match status" value="1"/>
</dbReference>
<dbReference type="GO" id="GO:0006415">
    <property type="term" value="P:translational termination"/>
    <property type="evidence" value="ECO:0007669"/>
    <property type="project" value="UniProtKB-UniRule"/>
</dbReference>
<accession>A0A933I8I7</accession>
<dbReference type="Proteomes" id="UP000736328">
    <property type="component" value="Unassembled WGS sequence"/>
</dbReference>
<keyword evidence="3 5" id="KW-0963">Cytoplasm</keyword>
<dbReference type="InterPro" id="IPR023584">
    <property type="entry name" value="Ribosome_recyc_fac_dom"/>
</dbReference>
<evidence type="ECO:0000256" key="5">
    <source>
        <dbReference type="HAMAP-Rule" id="MF_00040"/>
    </source>
</evidence>
<comment type="subcellular location">
    <subcellularLocation>
        <location evidence="1 5">Cytoplasm</location>
    </subcellularLocation>
</comment>
<dbReference type="Gene3D" id="1.10.132.20">
    <property type="entry name" value="Ribosome-recycling factor"/>
    <property type="match status" value="1"/>
</dbReference>
<evidence type="ECO:0000256" key="6">
    <source>
        <dbReference type="SAM" id="MobiDB-lite"/>
    </source>
</evidence>
<dbReference type="GO" id="GO:0043023">
    <property type="term" value="F:ribosomal large subunit binding"/>
    <property type="evidence" value="ECO:0007669"/>
    <property type="project" value="TreeGrafter"/>
</dbReference>
<evidence type="ECO:0000259" key="7">
    <source>
        <dbReference type="Pfam" id="PF01765"/>
    </source>
</evidence>
<keyword evidence="4 5" id="KW-0648">Protein biosynthesis</keyword>
<dbReference type="CDD" id="cd00520">
    <property type="entry name" value="RRF"/>
    <property type="match status" value="1"/>
</dbReference>
<dbReference type="FunFam" id="1.10.132.20:FF:000001">
    <property type="entry name" value="Ribosome-recycling factor"/>
    <property type="match status" value="1"/>
</dbReference>
<protein>
    <recommendedName>
        <fullName evidence="5">Ribosome-recycling factor</fullName>
        <shortName evidence="5">RRF</shortName>
    </recommendedName>
    <alternativeName>
        <fullName evidence="5">Ribosome-releasing factor</fullName>
    </alternativeName>
</protein>
<evidence type="ECO:0000256" key="4">
    <source>
        <dbReference type="ARBA" id="ARBA00022917"/>
    </source>
</evidence>
<evidence type="ECO:0000313" key="9">
    <source>
        <dbReference type="Proteomes" id="UP000736328"/>
    </source>
</evidence>
<reference evidence="8" key="1">
    <citation type="submission" date="2020-07" db="EMBL/GenBank/DDBJ databases">
        <title>Huge and variable diversity of episymbiotic CPR bacteria and DPANN archaea in groundwater ecosystems.</title>
        <authorList>
            <person name="He C.Y."/>
            <person name="Keren R."/>
            <person name="Whittaker M."/>
            <person name="Farag I.F."/>
            <person name="Doudna J."/>
            <person name="Cate J.H.D."/>
            <person name="Banfield J.F."/>
        </authorList>
    </citation>
    <scope>NUCLEOTIDE SEQUENCE</scope>
    <source>
        <strain evidence="8">NC_groundwater_1520_Pr4_B-0.1um_53_5</strain>
    </source>
</reference>
<dbReference type="NCBIfam" id="TIGR00496">
    <property type="entry name" value="frr"/>
    <property type="match status" value="1"/>
</dbReference>
<dbReference type="InterPro" id="IPR002661">
    <property type="entry name" value="Ribosome_recyc_fac"/>
</dbReference>
<comment type="similarity">
    <text evidence="2 5">Belongs to the RRF family.</text>
</comment>
<dbReference type="FunFam" id="3.30.1360.40:FF:000001">
    <property type="entry name" value="Ribosome-recycling factor"/>
    <property type="match status" value="1"/>
</dbReference>
<dbReference type="HAMAP" id="MF_00040">
    <property type="entry name" value="RRF"/>
    <property type="match status" value="1"/>
</dbReference>
<dbReference type="Pfam" id="PF01765">
    <property type="entry name" value="RRF"/>
    <property type="match status" value="1"/>
</dbReference>
<name>A0A933I8I7_UNCT6</name>
<dbReference type="AlphaFoldDB" id="A0A933I8I7"/>
<evidence type="ECO:0000256" key="1">
    <source>
        <dbReference type="ARBA" id="ARBA00004496"/>
    </source>
</evidence>
<feature type="region of interest" description="Disordered" evidence="6">
    <location>
        <begin position="136"/>
        <end position="159"/>
    </location>
</feature>
<comment type="function">
    <text evidence="5">Responsible for the release of ribosomes from messenger RNA at the termination of protein biosynthesis. May increase the efficiency of translation by recycling ribosomes from one round of translation to another.</text>
</comment>
<dbReference type="InterPro" id="IPR036191">
    <property type="entry name" value="RRF_sf"/>
</dbReference>
<dbReference type="PANTHER" id="PTHR20982:SF3">
    <property type="entry name" value="MITOCHONDRIAL RIBOSOME RECYCLING FACTOR PSEUDO 1"/>
    <property type="match status" value="1"/>
</dbReference>
<dbReference type="Gene3D" id="3.30.1360.40">
    <property type="match status" value="1"/>
</dbReference>